<feature type="chain" id="PRO_5009196533" description="Secreted protein" evidence="2">
    <location>
        <begin position="29"/>
        <end position="86"/>
    </location>
</feature>
<sequence>MRTRTLRTLVVLPAAVGLLALGAGSAQADTRDSQRGTDTRSAGVIDEDGIRIPEVIPGVPSIGILPLSLPELPVTPTVPLPPLPGA</sequence>
<protein>
    <recommendedName>
        <fullName evidence="5">Secreted protein</fullName>
    </recommendedName>
</protein>
<feature type="signal peptide" evidence="2">
    <location>
        <begin position="1"/>
        <end position="28"/>
    </location>
</feature>
<evidence type="ECO:0000313" key="4">
    <source>
        <dbReference type="Proteomes" id="UP000176101"/>
    </source>
</evidence>
<evidence type="ECO:0000313" key="3">
    <source>
        <dbReference type="EMBL" id="OEV03557.1"/>
    </source>
</evidence>
<dbReference type="Proteomes" id="UP000176101">
    <property type="component" value="Unassembled WGS sequence"/>
</dbReference>
<feature type="region of interest" description="Disordered" evidence="1">
    <location>
        <begin position="23"/>
        <end position="45"/>
    </location>
</feature>
<keyword evidence="4" id="KW-1185">Reference proteome</keyword>
<dbReference type="RefSeq" id="WP_070196436.1">
    <property type="nucleotide sequence ID" value="NZ_LJGU01000118.1"/>
</dbReference>
<keyword evidence="2" id="KW-0732">Signal</keyword>
<dbReference type="AlphaFoldDB" id="A0A1E7KI15"/>
<comment type="caution">
    <text evidence="3">The sequence shown here is derived from an EMBL/GenBank/DDBJ whole genome shotgun (WGS) entry which is preliminary data.</text>
</comment>
<evidence type="ECO:0008006" key="5">
    <source>
        <dbReference type="Google" id="ProtNLM"/>
    </source>
</evidence>
<organism evidence="3 4">
    <name type="scientific">Streptomyces oceani</name>
    <dbReference type="NCBI Taxonomy" id="1075402"/>
    <lineage>
        <taxon>Bacteria</taxon>
        <taxon>Bacillati</taxon>
        <taxon>Actinomycetota</taxon>
        <taxon>Actinomycetes</taxon>
        <taxon>Kitasatosporales</taxon>
        <taxon>Streptomycetaceae</taxon>
        <taxon>Streptomyces</taxon>
    </lineage>
</organism>
<evidence type="ECO:0000256" key="2">
    <source>
        <dbReference type="SAM" id="SignalP"/>
    </source>
</evidence>
<reference evidence="3 4" key="1">
    <citation type="journal article" date="2016" name="Front. Microbiol.">
        <title>Comparative Genomics Analysis of Streptomyces Species Reveals Their Adaptation to the Marine Environment and Their Diversity at the Genomic Level.</title>
        <authorList>
            <person name="Tian X."/>
            <person name="Zhang Z."/>
            <person name="Yang T."/>
            <person name="Chen M."/>
            <person name="Li J."/>
            <person name="Chen F."/>
            <person name="Yang J."/>
            <person name="Li W."/>
            <person name="Zhang B."/>
            <person name="Zhang Z."/>
            <person name="Wu J."/>
            <person name="Zhang C."/>
            <person name="Long L."/>
            <person name="Xiao J."/>
        </authorList>
    </citation>
    <scope>NUCLEOTIDE SEQUENCE [LARGE SCALE GENOMIC DNA]</scope>
    <source>
        <strain evidence="3 4">SCSIO 02100</strain>
    </source>
</reference>
<feature type="compositionally biased region" description="Basic and acidic residues" evidence="1">
    <location>
        <begin position="29"/>
        <end position="38"/>
    </location>
</feature>
<name>A0A1E7KI15_9ACTN</name>
<evidence type="ECO:0000256" key="1">
    <source>
        <dbReference type="SAM" id="MobiDB-lite"/>
    </source>
</evidence>
<accession>A0A1E7KI15</accession>
<dbReference type="EMBL" id="LJGU01000118">
    <property type="protein sequence ID" value="OEV03557.1"/>
    <property type="molecule type" value="Genomic_DNA"/>
</dbReference>
<gene>
    <name evidence="3" type="ORF">AN216_10855</name>
</gene>
<proteinExistence type="predicted"/>